<keyword evidence="1" id="KW-1133">Transmembrane helix</keyword>
<dbReference type="KEGG" id="uru:DSM104443_00820"/>
<name>A0A6M4GQZ5_9PROT</name>
<evidence type="ECO:0000256" key="1">
    <source>
        <dbReference type="SAM" id="Phobius"/>
    </source>
</evidence>
<evidence type="ECO:0000313" key="2">
    <source>
        <dbReference type="EMBL" id="QJR09770.1"/>
    </source>
</evidence>
<sequence>MFILSVTIVCALFAALFFAFAMERWRRGRVLAGGAHLLFSMFLAASAAAVGLLGGTLMTYSRLTHEQPAMEVGLKRIGDRHFQAKVTYPSAVVQEFELLGDEWQVDARLLKWTGTATLLGFDTAYRLERLSGRYTDIAREKTAPRTVHALAPPDTVDVWDLARRSKTYVPWVDALYGSSTFVPMADGATYAVSVSPTGLVARPLNQAARESVGGWR</sequence>
<gene>
    <name evidence="2" type="ORF">DSM104443_00820</name>
</gene>
<dbReference type="AlphaFoldDB" id="A0A6M4GQZ5"/>
<keyword evidence="3" id="KW-1185">Reference proteome</keyword>
<dbReference type="Proteomes" id="UP000501534">
    <property type="component" value="Chromosome"/>
</dbReference>
<keyword evidence="1" id="KW-0812">Transmembrane</keyword>
<dbReference type="EMBL" id="CP053069">
    <property type="protein sequence ID" value="QJR09770.1"/>
    <property type="molecule type" value="Genomic_DNA"/>
</dbReference>
<proteinExistence type="predicted"/>
<protein>
    <recommendedName>
        <fullName evidence="4">Cation/multidrug efflux pump</fullName>
    </recommendedName>
</protein>
<evidence type="ECO:0000313" key="3">
    <source>
        <dbReference type="Proteomes" id="UP000501534"/>
    </source>
</evidence>
<evidence type="ECO:0008006" key="4">
    <source>
        <dbReference type="Google" id="ProtNLM"/>
    </source>
</evidence>
<keyword evidence="1" id="KW-0472">Membrane</keyword>
<reference evidence="2 3" key="1">
    <citation type="submission" date="2020-04" db="EMBL/GenBank/DDBJ databases">
        <title>Usitatibacter rugosus gen. nov., sp. nov. and Usitatibacter palustris sp. nov., novel members of Usitatibacteraceae fam. nov. within the order Nitrosomonadales isolated from soil.</title>
        <authorList>
            <person name="Huber K.J."/>
            <person name="Neumann-Schaal M."/>
            <person name="Geppert A."/>
            <person name="Luckner M."/>
            <person name="Wanner G."/>
            <person name="Overmann J."/>
        </authorList>
    </citation>
    <scope>NUCLEOTIDE SEQUENCE [LARGE SCALE GENOMIC DNA]</scope>
    <source>
        <strain evidence="2 3">0125_3</strain>
    </source>
</reference>
<dbReference type="RefSeq" id="WP_171089754.1">
    <property type="nucleotide sequence ID" value="NZ_CP053069.1"/>
</dbReference>
<organism evidence="2 3">
    <name type="scientific">Usitatibacter rugosus</name>
    <dbReference type="NCBI Taxonomy" id="2732067"/>
    <lineage>
        <taxon>Bacteria</taxon>
        <taxon>Pseudomonadati</taxon>
        <taxon>Pseudomonadota</taxon>
        <taxon>Betaproteobacteria</taxon>
        <taxon>Nitrosomonadales</taxon>
        <taxon>Usitatibacteraceae</taxon>
        <taxon>Usitatibacter</taxon>
    </lineage>
</organism>
<feature type="transmembrane region" description="Helical" evidence="1">
    <location>
        <begin position="37"/>
        <end position="60"/>
    </location>
</feature>
<accession>A0A6M4GQZ5</accession>